<dbReference type="SMART" id="SM00931">
    <property type="entry name" value="NOSIC"/>
    <property type="match status" value="1"/>
</dbReference>
<keyword evidence="3" id="KW-1185">Reference proteome</keyword>
<evidence type="ECO:0000313" key="2">
    <source>
        <dbReference type="EMBL" id="GFQ06486.1"/>
    </source>
</evidence>
<dbReference type="Pfam" id="PF01798">
    <property type="entry name" value="Nop"/>
    <property type="match status" value="1"/>
</dbReference>
<accession>A0A830DIE6</accession>
<dbReference type="GO" id="GO:0005687">
    <property type="term" value="C:U4 snRNP"/>
    <property type="evidence" value="ECO:0007669"/>
    <property type="project" value="TreeGrafter"/>
</dbReference>
<dbReference type="Gene3D" id="1.10.287.4070">
    <property type="match status" value="1"/>
</dbReference>
<reference evidence="2" key="1">
    <citation type="submission" date="2020-07" db="EMBL/GenBank/DDBJ databases">
        <title>Ethylene signaling mediates host invasion by parasitic plants.</title>
        <authorList>
            <person name="Yoshida S."/>
        </authorList>
    </citation>
    <scope>NUCLEOTIDE SEQUENCE</scope>
    <source>
        <strain evidence="2">Okayama</strain>
    </source>
</reference>
<organism evidence="2 3">
    <name type="scientific">Phtheirospermum japonicum</name>
    <dbReference type="NCBI Taxonomy" id="374723"/>
    <lineage>
        <taxon>Eukaryota</taxon>
        <taxon>Viridiplantae</taxon>
        <taxon>Streptophyta</taxon>
        <taxon>Embryophyta</taxon>
        <taxon>Tracheophyta</taxon>
        <taxon>Spermatophyta</taxon>
        <taxon>Magnoliopsida</taxon>
        <taxon>eudicotyledons</taxon>
        <taxon>Gunneridae</taxon>
        <taxon>Pentapetalae</taxon>
        <taxon>asterids</taxon>
        <taxon>lamiids</taxon>
        <taxon>Lamiales</taxon>
        <taxon>Orobanchaceae</taxon>
        <taxon>Orobanchaceae incertae sedis</taxon>
        <taxon>Phtheirospermum</taxon>
    </lineage>
</organism>
<keyword evidence="2" id="KW-0687">Ribonucleoprotein</keyword>
<evidence type="ECO:0000313" key="3">
    <source>
        <dbReference type="Proteomes" id="UP000653305"/>
    </source>
</evidence>
<dbReference type="PANTHER" id="PTHR13904:SF0">
    <property type="entry name" value="U4_U6 SMALL NUCLEAR RIBONUCLEOPROTEIN PRP31"/>
    <property type="match status" value="1"/>
</dbReference>
<dbReference type="GO" id="GO:0046540">
    <property type="term" value="C:U4/U6 x U5 tri-snRNP complex"/>
    <property type="evidence" value="ECO:0007669"/>
    <property type="project" value="InterPro"/>
</dbReference>
<gene>
    <name evidence="2" type="ORF">PHJA_002792600</name>
</gene>
<dbReference type="Proteomes" id="UP000653305">
    <property type="component" value="Unassembled WGS sequence"/>
</dbReference>
<sequence>MQKVEDALENDLSDSNSLVVKCNSLLVDIENEITIVHNFIRNKYRSKFPDLESLVNHPIDYARLVKKIGNETDLT</sequence>
<protein>
    <submittedName>
        <fullName evidence="2">U4/U6 small nuclear ribonucleoprotein prp31</fullName>
    </submittedName>
</protein>
<proteinExistence type="predicted"/>
<dbReference type="SUPFAM" id="SSF89124">
    <property type="entry name" value="Nop domain"/>
    <property type="match status" value="1"/>
</dbReference>
<comment type="caution">
    <text evidence="2">The sequence shown here is derived from an EMBL/GenBank/DDBJ whole genome shotgun (WGS) entry which is preliminary data.</text>
</comment>
<dbReference type="InterPro" id="IPR027105">
    <property type="entry name" value="Prp31"/>
</dbReference>
<name>A0A830DIE6_9LAMI</name>
<dbReference type="EMBL" id="BMAC01001247">
    <property type="protein sequence ID" value="GFQ06486.1"/>
    <property type="molecule type" value="Genomic_DNA"/>
</dbReference>
<dbReference type="InterPro" id="IPR036070">
    <property type="entry name" value="Nop_dom_sf"/>
</dbReference>
<dbReference type="AlphaFoldDB" id="A0A830DIE6"/>
<dbReference type="InterPro" id="IPR002687">
    <property type="entry name" value="Nop_dom"/>
</dbReference>
<evidence type="ECO:0000259" key="1">
    <source>
        <dbReference type="SMART" id="SM00931"/>
    </source>
</evidence>
<dbReference type="PANTHER" id="PTHR13904">
    <property type="entry name" value="PRE-MRNA SPLICING FACTOR PRP31"/>
    <property type="match status" value="1"/>
</dbReference>
<dbReference type="GO" id="GO:0000244">
    <property type="term" value="P:spliceosomal tri-snRNP complex assembly"/>
    <property type="evidence" value="ECO:0007669"/>
    <property type="project" value="InterPro"/>
</dbReference>
<feature type="domain" description="NOSIC" evidence="1">
    <location>
        <begin position="18"/>
        <end position="70"/>
    </location>
</feature>
<dbReference type="OrthoDB" id="1303012at2759"/>
<dbReference type="GO" id="GO:0071011">
    <property type="term" value="C:precatalytic spliceosome"/>
    <property type="evidence" value="ECO:0007669"/>
    <property type="project" value="TreeGrafter"/>
</dbReference>
<dbReference type="InterPro" id="IPR012976">
    <property type="entry name" value="NOSIC"/>
</dbReference>